<keyword evidence="9" id="KW-1185">Reference proteome</keyword>
<dbReference type="InterPro" id="IPR002888">
    <property type="entry name" value="2Fe-2S-bd"/>
</dbReference>
<keyword evidence="4" id="KW-0560">Oxidoreductase</keyword>
<dbReference type="InterPro" id="IPR016169">
    <property type="entry name" value="FAD-bd_PCMH_sub2"/>
</dbReference>
<dbReference type="InterPro" id="IPR014307">
    <property type="entry name" value="Xanthine_DH_ssu"/>
</dbReference>
<dbReference type="InterPro" id="IPR036318">
    <property type="entry name" value="FAD-bd_PCMH-like_sf"/>
</dbReference>
<keyword evidence="2" id="KW-0479">Metal-binding</keyword>
<dbReference type="EMBL" id="QNRF01000007">
    <property type="protein sequence ID" value="RBO81924.1"/>
    <property type="molecule type" value="Genomic_DNA"/>
</dbReference>
<dbReference type="InterPro" id="IPR002346">
    <property type="entry name" value="Mopterin_DH_FAD-bd"/>
</dbReference>
<dbReference type="SMART" id="SM01092">
    <property type="entry name" value="CO_deh_flav_C"/>
    <property type="match status" value="1"/>
</dbReference>
<evidence type="ECO:0000259" key="7">
    <source>
        <dbReference type="PROSITE" id="PS51387"/>
    </source>
</evidence>
<dbReference type="GO" id="GO:0051537">
    <property type="term" value="F:2 iron, 2 sulfur cluster binding"/>
    <property type="evidence" value="ECO:0007669"/>
    <property type="project" value="InterPro"/>
</dbReference>
<feature type="domain" description="FAD-binding PCMH-type" evidence="7">
    <location>
        <begin position="183"/>
        <end position="357"/>
    </location>
</feature>
<dbReference type="InterPro" id="IPR016208">
    <property type="entry name" value="Ald_Oxase/xanthine_DH-like"/>
</dbReference>
<dbReference type="PROSITE" id="PS00197">
    <property type="entry name" value="2FE2S_FER_1"/>
    <property type="match status" value="1"/>
</dbReference>
<dbReference type="Gene3D" id="1.10.150.120">
    <property type="entry name" value="[2Fe-2S]-binding domain"/>
    <property type="match status" value="1"/>
</dbReference>
<dbReference type="InterPro" id="IPR036683">
    <property type="entry name" value="CO_DH_flav_C_dom_sf"/>
</dbReference>
<evidence type="ECO:0000256" key="4">
    <source>
        <dbReference type="ARBA" id="ARBA00023002"/>
    </source>
</evidence>
<evidence type="ECO:0000256" key="3">
    <source>
        <dbReference type="ARBA" id="ARBA00022827"/>
    </source>
</evidence>
<dbReference type="InterPro" id="IPR016166">
    <property type="entry name" value="FAD-bd_PCMH"/>
</dbReference>
<dbReference type="SUPFAM" id="SSF56176">
    <property type="entry name" value="FAD-binding/transporter-associated domain-like"/>
    <property type="match status" value="1"/>
</dbReference>
<dbReference type="Proteomes" id="UP000252086">
    <property type="component" value="Unassembled WGS sequence"/>
</dbReference>
<dbReference type="InterPro" id="IPR016167">
    <property type="entry name" value="FAD-bd_PCMH_sub1"/>
</dbReference>
<dbReference type="SUPFAM" id="SSF54292">
    <property type="entry name" value="2Fe-2S ferredoxin-like"/>
    <property type="match status" value="1"/>
</dbReference>
<comment type="caution">
    <text evidence="8">The sequence shown here is derived from an EMBL/GenBank/DDBJ whole genome shotgun (WGS) entry which is preliminary data.</text>
</comment>
<dbReference type="InterPro" id="IPR036884">
    <property type="entry name" value="2Fe-2S-bd_dom_sf"/>
</dbReference>
<dbReference type="InterPro" id="IPR006058">
    <property type="entry name" value="2Fe2S_fd_BS"/>
</dbReference>
<evidence type="ECO:0000313" key="9">
    <source>
        <dbReference type="Proteomes" id="UP000252086"/>
    </source>
</evidence>
<dbReference type="Gene3D" id="3.30.465.10">
    <property type="match status" value="1"/>
</dbReference>
<dbReference type="GO" id="GO:0071949">
    <property type="term" value="F:FAD binding"/>
    <property type="evidence" value="ECO:0007669"/>
    <property type="project" value="InterPro"/>
</dbReference>
<dbReference type="InterPro" id="IPR012175">
    <property type="entry name" value="Xanth_DH_ssu_bac"/>
</dbReference>
<dbReference type="Pfam" id="PF01799">
    <property type="entry name" value="Fer2_2"/>
    <property type="match status" value="1"/>
</dbReference>
<evidence type="ECO:0000259" key="6">
    <source>
        <dbReference type="PROSITE" id="PS51085"/>
    </source>
</evidence>
<keyword evidence="1" id="KW-0285">Flavoprotein</keyword>
<gene>
    <name evidence="8" type="ORF">DFP76_10767</name>
</gene>
<dbReference type="InterPro" id="IPR005107">
    <property type="entry name" value="CO_DH_flav_C"/>
</dbReference>
<dbReference type="RefSeq" id="WP_113875123.1">
    <property type="nucleotide sequence ID" value="NZ_QNRF01000007.1"/>
</dbReference>
<dbReference type="InterPro" id="IPR012675">
    <property type="entry name" value="Beta-grasp_dom_sf"/>
</dbReference>
<evidence type="ECO:0000256" key="1">
    <source>
        <dbReference type="ARBA" id="ARBA00022630"/>
    </source>
</evidence>
<dbReference type="GO" id="GO:0004854">
    <property type="term" value="F:xanthine dehydrogenase activity"/>
    <property type="evidence" value="ECO:0007669"/>
    <property type="project" value="InterPro"/>
</dbReference>
<evidence type="ECO:0000256" key="5">
    <source>
        <dbReference type="ARBA" id="ARBA00023004"/>
    </source>
</evidence>
<dbReference type="GO" id="GO:0005506">
    <property type="term" value="F:iron ion binding"/>
    <property type="evidence" value="ECO:0007669"/>
    <property type="project" value="InterPro"/>
</dbReference>
<dbReference type="PROSITE" id="PS51085">
    <property type="entry name" value="2FE2S_FER_2"/>
    <property type="match status" value="1"/>
</dbReference>
<keyword evidence="3" id="KW-0274">FAD</keyword>
<organism evidence="8 9">
    <name type="scientific">Marinomonas aquiplantarum</name>
    <dbReference type="NCBI Taxonomy" id="491951"/>
    <lineage>
        <taxon>Bacteria</taxon>
        <taxon>Pseudomonadati</taxon>
        <taxon>Pseudomonadota</taxon>
        <taxon>Gammaproteobacteria</taxon>
        <taxon>Oceanospirillales</taxon>
        <taxon>Oceanospirillaceae</taxon>
        <taxon>Marinomonas</taxon>
    </lineage>
</organism>
<dbReference type="InterPro" id="IPR036010">
    <property type="entry name" value="2Fe-2S_ferredoxin-like_sf"/>
</dbReference>
<dbReference type="PROSITE" id="PS51387">
    <property type="entry name" value="FAD_PCMH"/>
    <property type="match status" value="1"/>
</dbReference>
<dbReference type="Gene3D" id="3.30.43.10">
    <property type="entry name" value="Uridine Diphospho-n-acetylenolpyruvylglucosamine Reductase, domain 2"/>
    <property type="match status" value="1"/>
</dbReference>
<dbReference type="Gene3D" id="3.10.20.30">
    <property type="match status" value="1"/>
</dbReference>
<keyword evidence="5" id="KW-0408">Iron</keyword>
<dbReference type="InterPro" id="IPR001041">
    <property type="entry name" value="2Fe-2S_ferredoxin-type"/>
</dbReference>
<dbReference type="PANTHER" id="PTHR45444">
    <property type="entry name" value="XANTHINE DEHYDROGENASE"/>
    <property type="match status" value="1"/>
</dbReference>
<proteinExistence type="predicted"/>
<evidence type="ECO:0000256" key="2">
    <source>
        <dbReference type="ARBA" id="ARBA00022723"/>
    </source>
</evidence>
<protein>
    <submittedName>
        <fullName evidence="8">Xanthine dehydrogenase small subunit</fullName>
    </submittedName>
</protein>
<evidence type="ECO:0000313" key="8">
    <source>
        <dbReference type="EMBL" id="RBO81924.1"/>
    </source>
</evidence>
<sequence>MKFILNDRVVEETSLPSDFTALRYLREKRGLTGTKEGCASGDCGACTLLVGAIEEGEVTYSTLNACITPVQSLAGKHVVSVEYLAQLGEGLHPAQQAMVDAHGSQCGFCTPGFVLSLAGLYENSSVKEQNIDRESVCDAISGNLCRCTGYRPIIEAGLAMEGQQGHLLSQQDWLKTALADLDNPAANTKYLRPTSLAEALAAKKQHPEAEFIAGGTDLMLENTQRYKDFDVLIDLNNVAEIQQLEEQGEQLIIGAGVTYSQLENFSKSAYPHLYHLLSRIASRQIRNRGTIGGNVANGSPIADMPPILLAFDADVRLDKVDGSSRTVKMSDFYLGYKQTQLAEDECIVAFHLSLDKLAEFHRFYKVSKRMEDDISSVLLAARFTLNGDQMTEVRLAFGGMAATPIRVKAAEACLQTAKVTDDVALEKALQALREELNPMSDMRASAQYRLDMACNLVRKTWLELNGNTVPSFSGHPVPESWLSLGQEIGQQEGAKHA</sequence>
<accession>A0A366CXC8</accession>
<dbReference type="SUPFAM" id="SSF55447">
    <property type="entry name" value="CO dehydrogenase flavoprotein C-terminal domain-like"/>
    <property type="match status" value="1"/>
</dbReference>
<dbReference type="SUPFAM" id="SSF47741">
    <property type="entry name" value="CO dehydrogenase ISP C-domain like"/>
    <property type="match status" value="1"/>
</dbReference>
<dbReference type="Gene3D" id="3.30.390.50">
    <property type="entry name" value="CO dehydrogenase flavoprotein, C-terminal domain"/>
    <property type="match status" value="1"/>
</dbReference>
<dbReference type="Pfam" id="PF03450">
    <property type="entry name" value="CO_deh_flav_C"/>
    <property type="match status" value="1"/>
</dbReference>
<dbReference type="OrthoDB" id="9775084at2"/>
<dbReference type="NCBIfam" id="TIGR02963">
    <property type="entry name" value="xanthine_xdhA"/>
    <property type="match status" value="1"/>
</dbReference>
<feature type="domain" description="2Fe-2S ferredoxin-type" evidence="6">
    <location>
        <begin position="1"/>
        <end position="84"/>
    </location>
</feature>
<reference evidence="8 9" key="1">
    <citation type="submission" date="2018-06" db="EMBL/GenBank/DDBJ databases">
        <title>Genomic Encyclopedia of Type Strains, Phase III (KMG-III): the genomes of soil and plant-associated and newly described type strains.</title>
        <authorList>
            <person name="Whitman W."/>
        </authorList>
    </citation>
    <scope>NUCLEOTIDE SEQUENCE [LARGE SCALE GENOMIC DNA]</scope>
    <source>
        <strain evidence="8 9">CECT 7732</strain>
    </source>
</reference>
<dbReference type="Pfam" id="PF00941">
    <property type="entry name" value="FAD_binding_5"/>
    <property type="match status" value="1"/>
</dbReference>
<name>A0A366CXC8_9GAMM</name>
<dbReference type="AlphaFoldDB" id="A0A366CXC8"/>
<dbReference type="PIRSF" id="PIRSF036557">
    <property type="entry name" value="XdhA_RC"/>
    <property type="match status" value="1"/>
</dbReference>
<dbReference type="PANTHER" id="PTHR45444:SF3">
    <property type="entry name" value="XANTHINE DEHYDROGENASE"/>
    <property type="match status" value="1"/>
</dbReference>